<comment type="subcellular location">
    <subcellularLocation>
        <location evidence="1">Membrane</location>
        <topology evidence="1">Multi-pass membrane protein</topology>
    </subcellularLocation>
</comment>
<dbReference type="PANTHER" id="PTHR23112:SF0">
    <property type="entry name" value="TRANSMEMBRANE PROTEIN 116"/>
    <property type="match status" value="1"/>
</dbReference>
<dbReference type="EMBL" id="HBIB01007602">
    <property type="protein sequence ID" value="CAE0242543.1"/>
    <property type="molecule type" value="Transcribed_RNA"/>
</dbReference>
<feature type="transmembrane region" description="Helical" evidence="6">
    <location>
        <begin position="170"/>
        <end position="189"/>
    </location>
</feature>
<feature type="region of interest" description="Disordered" evidence="5">
    <location>
        <begin position="333"/>
        <end position="400"/>
    </location>
</feature>
<sequence length="400" mass="45158">MFWNISDPHCQAVLADVFTVSSALSLLGSTVIIFFYFYYFDRKVVSDPALHMVFFLSFADVCASILFLVASRYNDVLLRMVTPDMVFNYSSPEALHSPCAKVQSYDLHGNSVHFLSEYNITCVPNLACLIEANVNQFFVCSSVTWILAIATQLFRAVYLEKPGKLYPYHIFCWGFPILSCIIVTASGKFGPNSDTCWIVDGDILFHVLFLYMFIIGGMVYIIIVYVLVWWKIAKSRSSVDKLTGRKMGSGKIVRRFVGYPLMFFVTWIGGCYVDLNIRLNLACGVLIWKTVTFPLQGFLNALVYGMSEKVYRRFYDDCMSKWRKRKVGSAAWSQTNTERAQRKRSSGSGGKLDGGRADSLASSGQLSVTSKSSPLPGSKSQKREMRQSLLEEYESQTQNV</sequence>
<dbReference type="GO" id="GO:0005886">
    <property type="term" value="C:plasma membrane"/>
    <property type="evidence" value="ECO:0007669"/>
    <property type="project" value="TreeGrafter"/>
</dbReference>
<organism evidence="9">
    <name type="scientific">Palpitomonas bilix</name>
    <dbReference type="NCBI Taxonomy" id="652834"/>
    <lineage>
        <taxon>Eukaryota</taxon>
        <taxon>Eukaryota incertae sedis</taxon>
    </lineage>
</organism>
<feature type="compositionally biased region" description="Polar residues" evidence="5">
    <location>
        <begin position="360"/>
        <end position="379"/>
    </location>
</feature>
<dbReference type="Gene3D" id="1.20.1070.10">
    <property type="entry name" value="Rhodopsin 7-helix transmembrane proteins"/>
    <property type="match status" value="1"/>
</dbReference>
<gene>
    <name evidence="8" type="ORF">PBIL07802_LOCUS4708</name>
    <name evidence="9" type="ORF">PBIL07802_LOCUS4710</name>
</gene>
<keyword evidence="4 6" id="KW-0472">Membrane</keyword>
<dbReference type="GO" id="GO:0004930">
    <property type="term" value="F:G protein-coupled receptor activity"/>
    <property type="evidence" value="ECO:0007669"/>
    <property type="project" value="TreeGrafter"/>
</dbReference>
<dbReference type="SUPFAM" id="SSF81321">
    <property type="entry name" value="Family A G protein-coupled receptor-like"/>
    <property type="match status" value="1"/>
</dbReference>
<name>A0A7S3D078_9EUKA</name>
<feature type="transmembrane region" description="Helical" evidence="6">
    <location>
        <begin position="49"/>
        <end position="70"/>
    </location>
</feature>
<accession>A0A7S3D078</accession>
<keyword evidence="2 6" id="KW-0812">Transmembrane</keyword>
<evidence type="ECO:0000256" key="3">
    <source>
        <dbReference type="ARBA" id="ARBA00022989"/>
    </source>
</evidence>
<dbReference type="PANTHER" id="PTHR23112">
    <property type="entry name" value="G PROTEIN-COUPLED RECEPTOR 157-RELATED"/>
    <property type="match status" value="1"/>
</dbReference>
<evidence type="ECO:0000256" key="6">
    <source>
        <dbReference type="SAM" id="Phobius"/>
    </source>
</evidence>
<evidence type="ECO:0000313" key="8">
    <source>
        <dbReference type="EMBL" id="CAE0242543.1"/>
    </source>
</evidence>
<evidence type="ECO:0000259" key="7">
    <source>
        <dbReference type="PROSITE" id="PS50261"/>
    </source>
</evidence>
<evidence type="ECO:0000313" key="9">
    <source>
        <dbReference type="EMBL" id="CAE0242545.1"/>
    </source>
</evidence>
<dbReference type="GO" id="GO:0007166">
    <property type="term" value="P:cell surface receptor signaling pathway"/>
    <property type="evidence" value="ECO:0007669"/>
    <property type="project" value="InterPro"/>
</dbReference>
<evidence type="ECO:0000256" key="5">
    <source>
        <dbReference type="SAM" id="MobiDB-lite"/>
    </source>
</evidence>
<dbReference type="EMBL" id="HBIB01007604">
    <property type="protein sequence ID" value="CAE0242545.1"/>
    <property type="molecule type" value="Transcribed_RNA"/>
</dbReference>
<evidence type="ECO:0000256" key="2">
    <source>
        <dbReference type="ARBA" id="ARBA00022692"/>
    </source>
</evidence>
<feature type="transmembrane region" description="Helical" evidence="6">
    <location>
        <begin position="209"/>
        <end position="232"/>
    </location>
</feature>
<keyword evidence="3 6" id="KW-1133">Transmembrane helix</keyword>
<feature type="domain" description="G-protein coupled receptors family 2 profile 2" evidence="7">
    <location>
        <begin position="14"/>
        <end position="308"/>
    </location>
</feature>
<dbReference type="GO" id="GO:0007189">
    <property type="term" value="P:adenylate cyclase-activating G protein-coupled receptor signaling pathway"/>
    <property type="evidence" value="ECO:0007669"/>
    <property type="project" value="TreeGrafter"/>
</dbReference>
<dbReference type="AlphaFoldDB" id="A0A7S3D078"/>
<dbReference type="InterPro" id="IPR017981">
    <property type="entry name" value="GPCR_2-like_7TM"/>
</dbReference>
<feature type="transmembrane region" description="Helical" evidence="6">
    <location>
        <begin position="279"/>
        <end position="303"/>
    </location>
</feature>
<evidence type="ECO:0000256" key="1">
    <source>
        <dbReference type="ARBA" id="ARBA00004141"/>
    </source>
</evidence>
<protein>
    <recommendedName>
        <fullName evidence="7">G-protein coupled receptors family 2 profile 2 domain-containing protein</fullName>
    </recommendedName>
</protein>
<feature type="transmembrane region" description="Helical" evidence="6">
    <location>
        <begin position="12"/>
        <end position="37"/>
    </location>
</feature>
<evidence type="ECO:0000256" key="4">
    <source>
        <dbReference type="ARBA" id="ARBA00023136"/>
    </source>
</evidence>
<proteinExistence type="predicted"/>
<reference evidence="9" key="1">
    <citation type="submission" date="2021-01" db="EMBL/GenBank/DDBJ databases">
        <authorList>
            <person name="Corre E."/>
            <person name="Pelletier E."/>
            <person name="Niang G."/>
            <person name="Scheremetjew M."/>
            <person name="Finn R."/>
            <person name="Kale V."/>
            <person name="Holt S."/>
            <person name="Cochrane G."/>
            <person name="Meng A."/>
            <person name="Brown T."/>
            <person name="Cohen L."/>
        </authorList>
    </citation>
    <scope>NUCLEOTIDE SEQUENCE</scope>
    <source>
        <strain evidence="9">NIES-2562</strain>
    </source>
</reference>
<dbReference type="PROSITE" id="PS50261">
    <property type="entry name" value="G_PROTEIN_RECEP_F2_4"/>
    <property type="match status" value="1"/>
</dbReference>
<feature type="transmembrane region" description="Helical" evidence="6">
    <location>
        <begin position="252"/>
        <end position="273"/>
    </location>
</feature>